<evidence type="ECO:0000259" key="1">
    <source>
        <dbReference type="Pfam" id="PF07734"/>
    </source>
</evidence>
<dbReference type="InParanoid" id="A0A2P5G0Q2"/>
<dbReference type="Pfam" id="PF07734">
    <property type="entry name" value="FBA_1"/>
    <property type="match status" value="1"/>
</dbReference>
<dbReference type="InterPro" id="IPR006527">
    <property type="entry name" value="F-box-assoc_dom_typ1"/>
</dbReference>
<accession>A0A2P5G0Q2</accession>
<proteinExistence type="predicted"/>
<dbReference type="PANTHER" id="PTHR31672">
    <property type="entry name" value="BNACNNG10540D PROTEIN"/>
    <property type="match status" value="1"/>
</dbReference>
<dbReference type="EMBL" id="JXTC01000002">
    <property type="protein sequence ID" value="POO03601.1"/>
    <property type="molecule type" value="Genomic_DNA"/>
</dbReference>
<dbReference type="OrthoDB" id="1867629at2759"/>
<evidence type="ECO:0000313" key="3">
    <source>
        <dbReference type="Proteomes" id="UP000237000"/>
    </source>
</evidence>
<name>A0A2P5G0Q2_TREOI</name>
<keyword evidence="3" id="KW-1185">Reference proteome</keyword>
<reference evidence="3" key="1">
    <citation type="submission" date="2016-06" db="EMBL/GenBank/DDBJ databases">
        <title>Parallel loss of symbiosis genes in relatives of nitrogen-fixing non-legume Parasponia.</title>
        <authorList>
            <person name="Van Velzen R."/>
            <person name="Holmer R."/>
            <person name="Bu F."/>
            <person name="Rutten L."/>
            <person name="Van Zeijl A."/>
            <person name="Liu W."/>
            <person name="Santuari L."/>
            <person name="Cao Q."/>
            <person name="Sharma T."/>
            <person name="Shen D."/>
            <person name="Roswanjaya Y."/>
            <person name="Wardhani T."/>
            <person name="Kalhor M.S."/>
            <person name="Jansen J."/>
            <person name="Van den Hoogen J."/>
            <person name="Gungor B."/>
            <person name="Hartog M."/>
            <person name="Hontelez J."/>
            <person name="Verver J."/>
            <person name="Yang W.-C."/>
            <person name="Schijlen E."/>
            <person name="Repin R."/>
            <person name="Schilthuizen M."/>
            <person name="Schranz E."/>
            <person name="Heidstra R."/>
            <person name="Miyata K."/>
            <person name="Fedorova E."/>
            <person name="Kohlen W."/>
            <person name="Bisseling T."/>
            <person name="Smit S."/>
            <person name="Geurts R."/>
        </authorList>
    </citation>
    <scope>NUCLEOTIDE SEQUENCE [LARGE SCALE GENOMIC DNA]</scope>
    <source>
        <strain evidence="3">cv. RG33-2</strain>
    </source>
</reference>
<organism evidence="2 3">
    <name type="scientific">Trema orientale</name>
    <name type="common">Charcoal tree</name>
    <name type="synonym">Celtis orientalis</name>
    <dbReference type="NCBI Taxonomy" id="63057"/>
    <lineage>
        <taxon>Eukaryota</taxon>
        <taxon>Viridiplantae</taxon>
        <taxon>Streptophyta</taxon>
        <taxon>Embryophyta</taxon>
        <taxon>Tracheophyta</taxon>
        <taxon>Spermatophyta</taxon>
        <taxon>Magnoliopsida</taxon>
        <taxon>eudicotyledons</taxon>
        <taxon>Gunneridae</taxon>
        <taxon>Pentapetalae</taxon>
        <taxon>rosids</taxon>
        <taxon>fabids</taxon>
        <taxon>Rosales</taxon>
        <taxon>Cannabaceae</taxon>
        <taxon>Trema</taxon>
    </lineage>
</organism>
<dbReference type="AlphaFoldDB" id="A0A2P5G0Q2"/>
<evidence type="ECO:0000313" key="2">
    <source>
        <dbReference type="EMBL" id="POO03601.1"/>
    </source>
</evidence>
<feature type="domain" description="F-box associated beta-propeller type 1" evidence="1">
    <location>
        <begin position="3"/>
        <end position="94"/>
    </location>
</feature>
<dbReference type="InterPro" id="IPR017451">
    <property type="entry name" value="F-box-assoc_interact_dom"/>
</dbReference>
<dbReference type="InterPro" id="IPR050796">
    <property type="entry name" value="SCF_F-box_component"/>
</dbReference>
<protein>
    <submittedName>
        <fullName evidence="2">F-box associated interaction domain containing protein</fullName>
    </submittedName>
</protein>
<dbReference type="NCBIfam" id="TIGR01640">
    <property type="entry name" value="F_box_assoc_1"/>
    <property type="match status" value="1"/>
</dbReference>
<comment type="caution">
    <text evidence="2">The sequence shown here is derived from an EMBL/GenBank/DDBJ whole genome shotgun (WGS) entry which is preliminary data.</text>
</comment>
<gene>
    <name evidence="2" type="ORF">TorRG33x02_008060</name>
</gene>
<sequence>MGFGCDSRGDHYKLVRILSDDDHGVRAEVYNFGTDHSWREINFPTEVGSLFVYSHHVHYKGACYWLNLGLSNVVLSFDVGSEVFHAVPLPVDLHMLDLSPSSTLAVHVE</sequence>
<dbReference type="PANTHER" id="PTHR31672:SF13">
    <property type="entry name" value="F-BOX PROTEIN CPR30-LIKE"/>
    <property type="match status" value="1"/>
</dbReference>
<dbReference type="Proteomes" id="UP000237000">
    <property type="component" value="Unassembled WGS sequence"/>
</dbReference>